<dbReference type="PANTHER" id="PTHR34145">
    <property type="entry name" value="OS02G0105600 PROTEIN"/>
    <property type="match status" value="1"/>
</dbReference>
<evidence type="ECO:0000259" key="3">
    <source>
        <dbReference type="Pfam" id="PF23622"/>
    </source>
</evidence>
<dbReference type="SUPFAM" id="SSF81383">
    <property type="entry name" value="F-box domain"/>
    <property type="match status" value="1"/>
</dbReference>
<dbReference type="InterPro" id="IPR001810">
    <property type="entry name" value="F-box_dom"/>
</dbReference>
<feature type="domain" description="At1g61320/AtMIF1 LRR" evidence="3">
    <location>
        <begin position="267"/>
        <end position="405"/>
    </location>
</feature>
<organism evidence="4 5">
    <name type="scientific">Prunus persica</name>
    <name type="common">Peach</name>
    <name type="synonym">Amygdalus persica</name>
    <dbReference type="NCBI Taxonomy" id="3760"/>
    <lineage>
        <taxon>Eukaryota</taxon>
        <taxon>Viridiplantae</taxon>
        <taxon>Streptophyta</taxon>
        <taxon>Embryophyta</taxon>
        <taxon>Tracheophyta</taxon>
        <taxon>Spermatophyta</taxon>
        <taxon>Magnoliopsida</taxon>
        <taxon>eudicotyledons</taxon>
        <taxon>Gunneridae</taxon>
        <taxon>Pentapetalae</taxon>
        <taxon>rosids</taxon>
        <taxon>fabids</taxon>
        <taxon>Rosales</taxon>
        <taxon>Rosaceae</taxon>
        <taxon>Amygdaloideae</taxon>
        <taxon>Amygdaleae</taxon>
        <taxon>Prunus</taxon>
    </lineage>
</organism>
<dbReference type="InterPro" id="IPR036047">
    <property type="entry name" value="F-box-like_dom_sf"/>
</dbReference>
<dbReference type="InterPro" id="IPR006566">
    <property type="entry name" value="FBD"/>
</dbReference>
<dbReference type="Pfam" id="PF00646">
    <property type="entry name" value="F-box"/>
    <property type="match status" value="1"/>
</dbReference>
<dbReference type="Gene3D" id="3.80.10.10">
    <property type="entry name" value="Ribonuclease Inhibitor"/>
    <property type="match status" value="1"/>
</dbReference>
<dbReference type="InterPro" id="IPR055357">
    <property type="entry name" value="LRR_At1g61320_AtMIF1"/>
</dbReference>
<proteinExistence type="predicted"/>
<feature type="domain" description="FBD" evidence="2">
    <location>
        <begin position="425"/>
        <end position="463"/>
    </location>
</feature>
<evidence type="ECO:0000259" key="2">
    <source>
        <dbReference type="Pfam" id="PF08387"/>
    </source>
</evidence>
<evidence type="ECO:0000259" key="1">
    <source>
        <dbReference type="Pfam" id="PF00646"/>
    </source>
</evidence>
<dbReference type="InterPro" id="IPR053772">
    <property type="entry name" value="At1g61320/At1g61330-like"/>
</dbReference>
<dbReference type="Pfam" id="PF08387">
    <property type="entry name" value="FBD"/>
    <property type="match status" value="1"/>
</dbReference>
<dbReference type="CDD" id="cd22160">
    <property type="entry name" value="F-box_AtFBL13-like"/>
    <property type="match status" value="1"/>
</dbReference>
<protein>
    <submittedName>
        <fullName evidence="4">Uncharacterized protein</fullName>
    </submittedName>
</protein>
<dbReference type="Proteomes" id="UP000006882">
    <property type="component" value="Chromosome G1"/>
</dbReference>
<dbReference type="PANTHER" id="PTHR34145:SF75">
    <property type="entry name" value="FBD DOMAIN-CONTAINING PROTEIN"/>
    <property type="match status" value="1"/>
</dbReference>
<sequence length="557" mass="63423">MPKRKAKHSGWTYGKRQKIPINLGDKEDNYSEEDQISQLPDVILISILSLLGIREAARTRVLSKRWICVWKQITCLNFDDIDALSKPQKKRRQRVKTASSYNWVNQVLQLHQGPSLDEFKIRSSSLDYSPSSSEIDNWIEFAMWRRVQGLEIDLEAGRRSRFSSPSYIFPDKPFRSPFGISCIKSLKHLSLSFVNITDQLVNLKVAGSSLRLNFLQISECTSLGLVEIWAPNLVSFIYKGMLGFCDSIRLQKLYSSAASYIFPDKPFRSPFGVSCIKSLKHLSLSFVNITGELVEHFLSNCELLEHLCVSCSDQLVTLKVAGLSLRMKFLQISDCIYLEKIEICAPNLVSFIYHGMLGFYDSIRLRHAPLLVNVSLAESTRSIVPTFPPVKSCLPQLVTLNLNLHMNLNMLRWARVPCLRNLQKVNKCPHQCLKVVKFSGFVGSSIDTELAMYFTENAVALETFLVDLRKVVVEESTLLSEFVTTQKQLRAARKRALQMERREVAQISRYDLAKQVDSLIRPLNPSRQKLHIHHLSKPVHLVCASVVLLQCMAETVT</sequence>
<keyword evidence="5" id="KW-1185">Reference proteome</keyword>
<evidence type="ECO:0000313" key="5">
    <source>
        <dbReference type="Proteomes" id="UP000006882"/>
    </source>
</evidence>
<accession>A0A251RFL0</accession>
<dbReference type="InterPro" id="IPR032675">
    <property type="entry name" value="LRR_dom_sf"/>
</dbReference>
<dbReference type="Gramene" id="ONI34752">
    <property type="protein sequence ID" value="ONI34752"/>
    <property type="gene ID" value="PRUPE_1G496600"/>
</dbReference>
<name>A0A251RFL0_PRUPE</name>
<evidence type="ECO:0000313" key="4">
    <source>
        <dbReference type="EMBL" id="ONI34752.1"/>
    </source>
</evidence>
<feature type="domain" description="F-box" evidence="1">
    <location>
        <begin position="36"/>
        <end position="71"/>
    </location>
</feature>
<reference evidence="4 5" key="1">
    <citation type="journal article" date="2013" name="Nat. Genet.">
        <title>The high-quality draft genome of peach (Prunus persica) identifies unique patterns of genetic diversity, domestication and genome evolution.</title>
        <authorList>
            <consortium name="International Peach Genome Initiative"/>
            <person name="Verde I."/>
            <person name="Abbott A.G."/>
            <person name="Scalabrin S."/>
            <person name="Jung S."/>
            <person name="Shu S."/>
            <person name="Marroni F."/>
            <person name="Zhebentyayeva T."/>
            <person name="Dettori M.T."/>
            <person name="Grimwood J."/>
            <person name="Cattonaro F."/>
            <person name="Zuccolo A."/>
            <person name="Rossini L."/>
            <person name="Jenkins J."/>
            <person name="Vendramin E."/>
            <person name="Meisel L.A."/>
            <person name="Decroocq V."/>
            <person name="Sosinski B."/>
            <person name="Prochnik S."/>
            <person name="Mitros T."/>
            <person name="Policriti A."/>
            <person name="Cipriani G."/>
            <person name="Dondini L."/>
            <person name="Ficklin S."/>
            <person name="Goodstein D.M."/>
            <person name="Xuan P."/>
            <person name="Del Fabbro C."/>
            <person name="Aramini V."/>
            <person name="Copetti D."/>
            <person name="Gonzalez S."/>
            <person name="Horner D.S."/>
            <person name="Falchi R."/>
            <person name="Lucas S."/>
            <person name="Mica E."/>
            <person name="Maldonado J."/>
            <person name="Lazzari B."/>
            <person name="Bielenberg D."/>
            <person name="Pirona R."/>
            <person name="Miculan M."/>
            <person name="Barakat A."/>
            <person name="Testolin R."/>
            <person name="Stella A."/>
            <person name="Tartarini S."/>
            <person name="Tonutti P."/>
            <person name="Arus P."/>
            <person name="Orellana A."/>
            <person name="Wells C."/>
            <person name="Main D."/>
            <person name="Vizzotto G."/>
            <person name="Silva H."/>
            <person name="Salamini F."/>
            <person name="Schmutz J."/>
            <person name="Morgante M."/>
            <person name="Rokhsar D.S."/>
        </authorList>
    </citation>
    <scope>NUCLEOTIDE SEQUENCE [LARGE SCALE GENOMIC DNA]</scope>
    <source>
        <strain evidence="5">cv. Nemared</strain>
    </source>
</reference>
<dbReference type="SUPFAM" id="SSF52047">
    <property type="entry name" value="RNI-like"/>
    <property type="match status" value="1"/>
</dbReference>
<dbReference type="EMBL" id="CM007651">
    <property type="protein sequence ID" value="ONI34752.1"/>
    <property type="molecule type" value="Genomic_DNA"/>
</dbReference>
<dbReference type="Pfam" id="PF23622">
    <property type="entry name" value="LRR_At1g61320_AtMIF1"/>
    <property type="match status" value="1"/>
</dbReference>
<dbReference type="InterPro" id="IPR053781">
    <property type="entry name" value="F-box_AtFBL13-like"/>
</dbReference>
<gene>
    <name evidence="4" type="ORF">PRUPE_1G496600</name>
</gene>
<dbReference type="AlphaFoldDB" id="A0A251RFL0"/>